<dbReference type="Proteomes" id="UP000298652">
    <property type="component" value="Chromosome 1"/>
</dbReference>
<organism evidence="1 2">
    <name type="scientific">Setaria viridis</name>
    <name type="common">Green bristlegrass</name>
    <name type="synonym">Setaria italica subsp. viridis</name>
    <dbReference type="NCBI Taxonomy" id="4556"/>
    <lineage>
        <taxon>Eukaryota</taxon>
        <taxon>Viridiplantae</taxon>
        <taxon>Streptophyta</taxon>
        <taxon>Embryophyta</taxon>
        <taxon>Tracheophyta</taxon>
        <taxon>Spermatophyta</taxon>
        <taxon>Magnoliopsida</taxon>
        <taxon>Liliopsida</taxon>
        <taxon>Poales</taxon>
        <taxon>Poaceae</taxon>
        <taxon>PACMAD clade</taxon>
        <taxon>Panicoideae</taxon>
        <taxon>Panicodae</taxon>
        <taxon>Paniceae</taxon>
        <taxon>Cenchrinae</taxon>
        <taxon>Setaria</taxon>
    </lineage>
</organism>
<evidence type="ECO:0000313" key="2">
    <source>
        <dbReference type="Proteomes" id="UP000298652"/>
    </source>
</evidence>
<proteinExistence type="predicted"/>
<accession>A0A4U6W842</accession>
<keyword evidence="2" id="KW-1185">Reference proteome</keyword>
<reference evidence="1" key="1">
    <citation type="submission" date="2019-03" db="EMBL/GenBank/DDBJ databases">
        <title>WGS assembly of Setaria viridis.</title>
        <authorList>
            <person name="Huang P."/>
            <person name="Jenkins J."/>
            <person name="Grimwood J."/>
            <person name="Barry K."/>
            <person name="Healey A."/>
            <person name="Mamidi S."/>
            <person name="Sreedasyam A."/>
            <person name="Shu S."/>
            <person name="Feldman M."/>
            <person name="Wu J."/>
            <person name="Yu Y."/>
            <person name="Chen C."/>
            <person name="Johnson J."/>
            <person name="Rokhsar D."/>
            <person name="Baxter I."/>
            <person name="Schmutz J."/>
            <person name="Brutnell T."/>
            <person name="Kellogg E."/>
        </authorList>
    </citation>
    <scope>NUCLEOTIDE SEQUENCE [LARGE SCALE GENOMIC DNA]</scope>
</reference>
<dbReference type="AlphaFoldDB" id="A0A4U6W842"/>
<evidence type="ECO:0008006" key="3">
    <source>
        <dbReference type="Google" id="ProtNLM"/>
    </source>
</evidence>
<name>A0A4U6W842_SETVI</name>
<gene>
    <name evidence="1" type="ORF">SEVIR_1G129000v2</name>
</gene>
<protein>
    <recommendedName>
        <fullName evidence="3">Retrotransposon Copia-like N-terminal domain-containing protein</fullName>
    </recommendedName>
</protein>
<dbReference type="Gramene" id="TKW38641">
    <property type="protein sequence ID" value="TKW38641"/>
    <property type="gene ID" value="SEVIR_1G129000v2"/>
</dbReference>
<sequence>MDSQGSVEDIAVSLRAIIPLNGNNFHAWKKDVQEVLMILDLYYALREDKPVAPIMCDSFEYAHKFDNYTVDIEKWEKFNRIAKRIIK</sequence>
<evidence type="ECO:0000313" key="1">
    <source>
        <dbReference type="EMBL" id="TKW38641.1"/>
    </source>
</evidence>
<dbReference type="EMBL" id="CM016552">
    <property type="protein sequence ID" value="TKW38641.1"/>
    <property type="molecule type" value="Genomic_DNA"/>
</dbReference>